<proteinExistence type="predicted"/>
<dbReference type="AlphaFoldDB" id="B8HTN6"/>
<sequence>MTKPNFFIVGAPKAGTTAMHQYLQGHPNIYMSAIKEPKYFCEDFPRIRYVSSEDQYLNLFKGATPEHLIVGESSTLYLSSAVALQNIYRFNPEAKILVMLRNPVDMVYSLHSELLFQAIEAEPDFETAWRLQNKRSQGLHLPPGCLEPAYLQYRTIAQIGTQIEQLLQIFPKAQVKFILFEDFTRSTQTVYEQVVTFLGLSTDGRTNFDQIRENRARRFNALSNALRDLRLAYRSSLLPVVFKSSLFMPIRVKLTRFVQRLDKLNSVRLKRQQLAPSLRQELLYQFKDEIIKVQQILNCDLSHWLS</sequence>
<organism evidence="4">
    <name type="scientific">Cyanothece sp. (strain PCC 7425 / ATCC 29141)</name>
    <dbReference type="NCBI Taxonomy" id="395961"/>
    <lineage>
        <taxon>Bacteria</taxon>
        <taxon>Bacillati</taxon>
        <taxon>Cyanobacteriota</taxon>
        <taxon>Cyanophyceae</taxon>
        <taxon>Gomontiellales</taxon>
        <taxon>Cyanothecaceae</taxon>
        <taxon>Cyanothece</taxon>
    </lineage>
</organism>
<dbReference type="InterPro" id="IPR000863">
    <property type="entry name" value="Sulfotransferase_dom"/>
</dbReference>
<dbReference type="KEGG" id="cyn:Cyan7425_3798"/>
<dbReference type="HOGENOM" id="CLU_017703_1_0_3"/>
<dbReference type="InterPro" id="IPR027417">
    <property type="entry name" value="P-loop_NTPase"/>
</dbReference>
<dbReference type="Pfam" id="PF00685">
    <property type="entry name" value="Sulfotransfer_1"/>
    <property type="match status" value="1"/>
</dbReference>
<reference evidence="4" key="1">
    <citation type="submission" date="2009-01" db="EMBL/GenBank/DDBJ databases">
        <title>Complete sequence of chromosome Cyanothece sp. PCC 7425.</title>
        <authorList>
            <consortium name="US DOE Joint Genome Institute"/>
            <person name="Lucas S."/>
            <person name="Copeland A."/>
            <person name="Lapidus A."/>
            <person name="Glavina del Rio T."/>
            <person name="Dalin E."/>
            <person name="Tice H."/>
            <person name="Bruce D."/>
            <person name="Goodwin L."/>
            <person name="Pitluck S."/>
            <person name="Sims D."/>
            <person name="Meineke L."/>
            <person name="Brettin T."/>
            <person name="Detter J.C."/>
            <person name="Han C."/>
            <person name="Larimer F."/>
            <person name="Land M."/>
            <person name="Hauser L."/>
            <person name="Kyrpides N."/>
            <person name="Ovchinnikova G."/>
            <person name="Liberton M."/>
            <person name="Stoeckel J."/>
            <person name="Banerjee A."/>
            <person name="Singh A."/>
            <person name="Page L."/>
            <person name="Sato H."/>
            <person name="Zhao L."/>
            <person name="Sherman L."/>
            <person name="Pakrasi H."/>
            <person name="Richardson P."/>
        </authorList>
    </citation>
    <scope>NUCLEOTIDE SEQUENCE</scope>
    <source>
        <strain evidence="4">PCC 7425</strain>
    </source>
</reference>
<dbReference type="PANTHER" id="PTHR10605">
    <property type="entry name" value="HEPARAN SULFATE SULFOTRANSFERASE"/>
    <property type="match status" value="1"/>
</dbReference>
<evidence type="ECO:0000259" key="3">
    <source>
        <dbReference type="Pfam" id="PF00685"/>
    </source>
</evidence>
<evidence type="ECO:0000256" key="1">
    <source>
        <dbReference type="ARBA" id="ARBA00022679"/>
    </source>
</evidence>
<accession>B8HTN6</accession>
<name>B8HTN6_CYAP4</name>
<dbReference type="OrthoDB" id="9797480at2"/>
<dbReference type="STRING" id="395961.Cyan7425_3798"/>
<feature type="domain" description="Sulfotransferase" evidence="3">
    <location>
        <begin position="4"/>
        <end position="218"/>
    </location>
</feature>
<dbReference type="eggNOG" id="COG4424">
    <property type="taxonomic scope" value="Bacteria"/>
</dbReference>
<dbReference type="GO" id="GO:0008146">
    <property type="term" value="F:sulfotransferase activity"/>
    <property type="evidence" value="ECO:0007669"/>
    <property type="project" value="InterPro"/>
</dbReference>
<keyword evidence="1 4" id="KW-0808">Transferase</keyword>
<dbReference type="PANTHER" id="PTHR10605:SF56">
    <property type="entry name" value="BIFUNCTIONAL HEPARAN SULFATE N-DEACETYLASE_N-SULFOTRANSFERASE"/>
    <property type="match status" value="1"/>
</dbReference>
<dbReference type="SUPFAM" id="SSF52540">
    <property type="entry name" value="P-loop containing nucleoside triphosphate hydrolases"/>
    <property type="match status" value="1"/>
</dbReference>
<evidence type="ECO:0000313" key="4">
    <source>
        <dbReference type="EMBL" id="ACL46117.1"/>
    </source>
</evidence>
<protein>
    <submittedName>
        <fullName evidence="4">Sulfotransferase</fullName>
    </submittedName>
</protein>
<dbReference type="InterPro" id="IPR037359">
    <property type="entry name" value="NST/OST"/>
</dbReference>
<dbReference type="EMBL" id="CP001344">
    <property type="protein sequence ID" value="ACL46117.1"/>
    <property type="molecule type" value="Genomic_DNA"/>
</dbReference>
<keyword evidence="2" id="KW-0325">Glycoprotein</keyword>
<evidence type="ECO:0000256" key="2">
    <source>
        <dbReference type="ARBA" id="ARBA00023180"/>
    </source>
</evidence>
<dbReference type="Gene3D" id="3.40.50.300">
    <property type="entry name" value="P-loop containing nucleotide triphosphate hydrolases"/>
    <property type="match status" value="1"/>
</dbReference>
<gene>
    <name evidence="4" type="ordered locus">Cyan7425_3798</name>
</gene>